<dbReference type="Proteomes" id="UP001060085">
    <property type="component" value="Linkage Group LG04"/>
</dbReference>
<name>A0ACC0B8H2_CATRO</name>
<sequence>MCLDHHLFDGGIQFLVVQRYKYLFLEISFVFLHWNGPCKKSPTNFTIFSTLDSYNLVKGHQIEYRIVESRKPTLPGKASYRGLPPFVGNSEKQEVANIAGPMTHGQKRKYVEDASTSQEKLPPSTIPNAHSLCRLLLSPLHPLRHRRSRPPSRRFPQHLHSHPLLPRLPWLGRNLQKNVFGTRPCPYQRSRMLGKIGQERFYKVKRKVEEEVVVPSTAVSDDLALITIVAGGVRHGHVYGAGSEAVHLRAKSSRTLSCRGLAPLGLCCPLYNSDKKTPYIEVKNTRKPSEFGTKYKKIEFVLDSTASCQHSLPPTIGRGLPSMVGLCLPIPFVPQNLLAMVGQPTSRGRIVGNKHTDANLSIEKLCQYSLPTNITTSMKLFNYANISENFVGMSVKNGVADGKSIRN</sequence>
<reference evidence="2" key="1">
    <citation type="journal article" date="2023" name="Nat. Plants">
        <title>Single-cell RNA sequencing provides a high-resolution roadmap for understanding the multicellular compartmentation of specialized metabolism.</title>
        <authorList>
            <person name="Sun S."/>
            <person name="Shen X."/>
            <person name="Li Y."/>
            <person name="Li Y."/>
            <person name="Wang S."/>
            <person name="Li R."/>
            <person name="Zhang H."/>
            <person name="Shen G."/>
            <person name="Guo B."/>
            <person name="Wei J."/>
            <person name="Xu J."/>
            <person name="St-Pierre B."/>
            <person name="Chen S."/>
            <person name="Sun C."/>
        </authorList>
    </citation>
    <scope>NUCLEOTIDE SEQUENCE [LARGE SCALE GENOMIC DNA]</scope>
</reference>
<keyword evidence="2" id="KW-1185">Reference proteome</keyword>
<proteinExistence type="predicted"/>
<dbReference type="EMBL" id="CM044704">
    <property type="protein sequence ID" value="KAI5668843.1"/>
    <property type="molecule type" value="Genomic_DNA"/>
</dbReference>
<gene>
    <name evidence="1" type="ORF">M9H77_18696</name>
</gene>
<organism evidence="1 2">
    <name type="scientific">Catharanthus roseus</name>
    <name type="common">Madagascar periwinkle</name>
    <name type="synonym">Vinca rosea</name>
    <dbReference type="NCBI Taxonomy" id="4058"/>
    <lineage>
        <taxon>Eukaryota</taxon>
        <taxon>Viridiplantae</taxon>
        <taxon>Streptophyta</taxon>
        <taxon>Embryophyta</taxon>
        <taxon>Tracheophyta</taxon>
        <taxon>Spermatophyta</taxon>
        <taxon>Magnoliopsida</taxon>
        <taxon>eudicotyledons</taxon>
        <taxon>Gunneridae</taxon>
        <taxon>Pentapetalae</taxon>
        <taxon>asterids</taxon>
        <taxon>lamiids</taxon>
        <taxon>Gentianales</taxon>
        <taxon>Apocynaceae</taxon>
        <taxon>Rauvolfioideae</taxon>
        <taxon>Vinceae</taxon>
        <taxon>Catharanthinae</taxon>
        <taxon>Catharanthus</taxon>
    </lineage>
</organism>
<comment type="caution">
    <text evidence="1">The sequence shown here is derived from an EMBL/GenBank/DDBJ whole genome shotgun (WGS) entry which is preliminary data.</text>
</comment>
<accession>A0ACC0B8H2</accession>
<evidence type="ECO:0000313" key="2">
    <source>
        <dbReference type="Proteomes" id="UP001060085"/>
    </source>
</evidence>
<evidence type="ECO:0000313" key="1">
    <source>
        <dbReference type="EMBL" id="KAI5668843.1"/>
    </source>
</evidence>
<protein>
    <submittedName>
        <fullName evidence="1">Uncharacterized protein</fullName>
    </submittedName>
</protein>